<evidence type="ECO:0000313" key="2">
    <source>
        <dbReference type="Proteomes" id="UP001330812"/>
    </source>
</evidence>
<name>A0ABZ1IQA9_9PSEU</name>
<reference evidence="1 2" key="1">
    <citation type="journal article" date="2015" name="Int. J. Syst. Evol. Microbiol.">
        <title>Amycolatopsis rhabdoformis sp. nov., an actinomycete isolated from a tropical forest soil.</title>
        <authorList>
            <person name="Souza W.R."/>
            <person name="Silva R.E."/>
            <person name="Goodfellow M."/>
            <person name="Busarakam K."/>
            <person name="Figueiro F.S."/>
            <person name="Ferreira D."/>
            <person name="Rodrigues-Filho E."/>
            <person name="Moraes L.A.B."/>
            <person name="Zucchi T.D."/>
        </authorList>
    </citation>
    <scope>NUCLEOTIDE SEQUENCE [LARGE SCALE GENOMIC DNA]</scope>
    <source>
        <strain evidence="1 2">NCIMB 14900</strain>
    </source>
</reference>
<accession>A0ABZ1IQA9</accession>
<dbReference type="EMBL" id="CP142149">
    <property type="protein sequence ID" value="WSE35434.1"/>
    <property type="molecule type" value="Genomic_DNA"/>
</dbReference>
<gene>
    <name evidence="1" type="ORF">VSH64_40630</name>
</gene>
<dbReference type="RefSeq" id="WP_326838233.1">
    <property type="nucleotide sequence ID" value="NZ_CP142149.1"/>
</dbReference>
<protein>
    <submittedName>
        <fullName evidence="1">Uncharacterized protein</fullName>
    </submittedName>
</protein>
<proteinExistence type="predicted"/>
<evidence type="ECO:0000313" key="1">
    <source>
        <dbReference type="EMBL" id="WSE35434.1"/>
    </source>
</evidence>
<dbReference type="Proteomes" id="UP001330812">
    <property type="component" value="Chromosome"/>
</dbReference>
<organism evidence="1 2">
    <name type="scientific">Amycolatopsis rhabdoformis</name>
    <dbReference type="NCBI Taxonomy" id="1448059"/>
    <lineage>
        <taxon>Bacteria</taxon>
        <taxon>Bacillati</taxon>
        <taxon>Actinomycetota</taxon>
        <taxon>Actinomycetes</taxon>
        <taxon>Pseudonocardiales</taxon>
        <taxon>Pseudonocardiaceae</taxon>
        <taxon>Amycolatopsis</taxon>
    </lineage>
</organism>
<sequence length="105" mass="11560">MAPAASERRNELLGYASSIVDGKHGFQRYRELPNVATALVGLAPEQTLLLGYRSHRWAIRRTVQWVRSDALGPGFVNLRAIDLAAGNSQTLTDLRADDELSQKIG</sequence>
<keyword evidence="2" id="KW-1185">Reference proteome</keyword>